<reference evidence="4" key="1">
    <citation type="submission" date="2020-06" db="EMBL/GenBank/DDBJ databases">
        <title>A chromosome-scale genome assembly of Talaromyces rugulosus W13939.</title>
        <authorList>
            <person name="Wang B."/>
            <person name="Guo L."/>
            <person name="Ye K."/>
            <person name="Wang L."/>
        </authorList>
    </citation>
    <scope>NUCLEOTIDE SEQUENCE [LARGE SCALE GENOMIC DNA]</scope>
    <source>
        <strain evidence="4">W13939</strain>
    </source>
</reference>
<dbReference type="AlphaFoldDB" id="A0A7H8RDL1"/>
<dbReference type="GeneID" id="55998461"/>
<evidence type="ECO:0000256" key="1">
    <source>
        <dbReference type="SAM" id="MobiDB-lite"/>
    </source>
</evidence>
<dbReference type="KEGG" id="trg:TRUGW13939_10982"/>
<feature type="non-terminal residue" evidence="3">
    <location>
        <position position="1"/>
    </location>
</feature>
<keyword evidence="4" id="KW-1185">Reference proteome</keyword>
<feature type="compositionally biased region" description="Basic residues" evidence="1">
    <location>
        <begin position="25"/>
        <end position="41"/>
    </location>
</feature>
<gene>
    <name evidence="3" type="ORF">TRUGW13939_10982</name>
</gene>
<evidence type="ECO:0000256" key="2">
    <source>
        <dbReference type="SAM" id="Phobius"/>
    </source>
</evidence>
<evidence type="ECO:0000313" key="3">
    <source>
        <dbReference type="EMBL" id="QKX63811.1"/>
    </source>
</evidence>
<accession>A0A7H8RDL1</accession>
<dbReference type="Proteomes" id="UP000509510">
    <property type="component" value="Chromosome VI"/>
</dbReference>
<organism evidence="3 4">
    <name type="scientific">Talaromyces rugulosus</name>
    <name type="common">Penicillium rugulosum</name>
    <dbReference type="NCBI Taxonomy" id="121627"/>
    <lineage>
        <taxon>Eukaryota</taxon>
        <taxon>Fungi</taxon>
        <taxon>Dikarya</taxon>
        <taxon>Ascomycota</taxon>
        <taxon>Pezizomycotina</taxon>
        <taxon>Eurotiomycetes</taxon>
        <taxon>Eurotiomycetidae</taxon>
        <taxon>Eurotiales</taxon>
        <taxon>Trichocomaceae</taxon>
        <taxon>Talaromyces</taxon>
        <taxon>Talaromyces sect. Islandici</taxon>
    </lineage>
</organism>
<evidence type="ECO:0000313" key="4">
    <source>
        <dbReference type="Proteomes" id="UP000509510"/>
    </source>
</evidence>
<name>A0A7H8RDL1_TALRU</name>
<feature type="transmembrane region" description="Helical" evidence="2">
    <location>
        <begin position="79"/>
        <end position="97"/>
    </location>
</feature>
<dbReference type="EMBL" id="CP055903">
    <property type="protein sequence ID" value="QKX63811.1"/>
    <property type="molecule type" value="Genomic_DNA"/>
</dbReference>
<sequence length="103" mass="12213">ASYTIDPSEDLLLSFEGESALARKIQQKSRRASSGKRLRKMRTSDTRPQISEKLLNDLPIWVFWYAVFEFLHMEVLSDYDVVFGITIYTWVALYMTTKRRYHE</sequence>
<dbReference type="OrthoDB" id="10364415at2759"/>
<keyword evidence="2" id="KW-0812">Transmembrane</keyword>
<proteinExistence type="predicted"/>
<protein>
    <submittedName>
        <fullName evidence="3">Uncharacterized protein</fullName>
    </submittedName>
</protein>
<dbReference type="RefSeq" id="XP_035349985.1">
    <property type="nucleotide sequence ID" value="XM_035494092.1"/>
</dbReference>
<keyword evidence="2" id="KW-1133">Transmembrane helix</keyword>
<feature type="region of interest" description="Disordered" evidence="1">
    <location>
        <begin position="24"/>
        <end position="45"/>
    </location>
</feature>
<keyword evidence="2" id="KW-0472">Membrane</keyword>